<name>A0AAD5WAL3_9POAL</name>
<evidence type="ECO:0000259" key="2">
    <source>
        <dbReference type="Pfam" id="PF03732"/>
    </source>
</evidence>
<feature type="region of interest" description="Disordered" evidence="1">
    <location>
        <begin position="312"/>
        <end position="378"/>
    </location>
</feature>
<dbReference type="Pfam" id="PF03732">
    <property type="entry name" value="Retrotrans_gag"/>
    <property type="match status" value="1"/>
</dbReference>
<sequence>MGANPAPVLTHVTQQPAEHGPTHEAHMAPSTVGLRAPPYVGNMGGIRGEHYQGTPSLHPDRYGHAALHEEYYPPYVNGGVPSRVPSHPIPDPTHSPSHHSTGSVTHSPWRRRREDTPGPRRRRQHSPARGVFPNHFYHNPVNVNSFGNLPKFSTKTLQCPREFLSSFKARISLSSLDKSVWCRVFPTCLEAAAWKWFSELPPNSIRDFADLEDQFLQRFPSIQAPSKKSIDLMRLKQGERESTRKFLNRFAEEANQTTDYNDGIILAAIRQALRQGGALRWRAVEEDFKTFAEFRAAAEKTLQAEEDAVVVAKPAGRGVTRKSPDPPKRHPRPASPQKRRSSPPPVRRDTPPRPYGRNRSFRKYKGLVAQPRFPPTGEDYRQEYTNYHVFSVSADALLQVAQDDPEFKRPEPLSREETNRGDRNKYCRYHSGYGHATSECIKLKDEIERMIRNTRVLERYLEAPQWNNGGRGNRGGRQGNNAGRRPRDRERQVDRPRTPLHGDQDKLRTSPTPVLYIAGGPLQEEIPKRPGRDMPALVISVTLPEGKFFRLGKATLWQICASPLDRRIMKESICRMMTPLS</sequence>
<accession>A0AAD5WAL3</accession>
<keyword evidence="4" id="KW-1185">Reference proteome</keyword>
<feature type="domain" description="Retrotransposon gag" evidence="2">
    <location>
        <begin position="184"/>
        <end position="274"/>
    </location>
</feature>
<evidence type="ECO:0000313" key="4">
    <source>
        <dbReference type="Proteomes" id="UP001210211"/>
    </source>
</evidence>
<feature type="compositionally biased region" description="Basic residues" evidence="1">
    <location>
        <begin position="329"/>
        <end position="341"/>
    </location>
</feature>
<dbReference type="PANTHER" id="PTHR33223:SF10">
    <property type="entry name" value="AMINOTRANSFERASE-LIKE PLANT MOBILE DOMAIN-CONTAINING PROTEIN"/>
    <property type="match status" value="1"/>
</dbReference>
<proteinExistence type="predicted"/>
<dbReference type="InterPro" id="IPR005162">
    <property type="entry name" value="Retrotrans_gag_dom"/>
</dbReference>
<feature type="compositionally biased region" description="Low complexity" evidence="1">
    <location>
        <begin position="94"/>
        <end position="107"/>
    </location>
</feature>
<feature type="compositionally biased region" description="Basic and acidic residues" evidence="1">
    <location>
        <begin position="485"/>
        <end position="508"/>
    </location>
</feature>
<reference evidence="3 4" key="1">
    <citation type="journal article" date="2022" name="Cell">
        <title>Repeat-based holocentromeres influence genome architecture and karyotype evolution.</title>
        <authorList>
            <person name="Hofstatter P.G."/>
            <person name="Thangavel G."/>
            <person name="Lux T."/>
            <person name="Neumann P."/>
            <person name="Vondrak T."/>
            <person name="Novak P."/>
            <person name="Zhang M."/>
            <person name="Costa L."/>
            <person name="Castellani M."/>
            <person name="Scott A."/>
            <person name="Toegelov H."/>
            <person name="Fuchs J."/>
            <person name="Mata-Sucre Y."/>
            <person name="Dias Y."/>
            <person name="Vanzela A.L.L."/>
            <person name="Huettel B."/>
            <person name="Almeida C.C.S."/>
            <person name="Simkova H."/>
            <person name="Souza G."/>
            <person name="Pedrosa-Harand A."/>
            <person name="Macas J."/>
            <person name="Mayer K.F.X."/>
            <person name="Houben A."/>
            <person name="Marques A."/>
        </authorList>
    </citation>
    <scope>NUCLEOTIDE SEQUENCE [LARGE SCALE GENOMIC DNA]</scope>
    <source>
        <strain evidence="3">RhyTen1mFocal</strain>
    </source>
</reference>
<evidence type="ECO:0000313" key="3">
    <source>
        <dbReference type="EMBL" id="KAJ3684809.1"/>
    </source>
</evidence>
<evidence type="ECO:0000256" key="1">
    <source>
        <dbReference type="SAM" id="MobiDB-lite"/>
    </source>
</evidence>
<feature type="compositionally biased region" description="Gly residues" evidence="1">
    <location>
        <begin position="469"/>
        <end position="478"/>
    </location>
</feature>
<organism evidence="3 4">
    <name type="scientific">Rhynchospora tenuis</name>
    <dbReference type="NCBI Taxonomy" id="198213"/>
    <lineage>
        <taxon>Eukaryota</taxon>
        <taxon>Viridiplantae</taxon>
        <taxon>Streptophyta</taxon>
        <taxon>Embryophyta</taxon>
        <taxon>Tracheophyta</taxon>
        <taxon>Spermatophyta</taxon>
        <taxon>Magnoliopsida</taxon>
        <taxon>Liliopsida</taxon>
        <taxon>Poales</taxon>
        <taxon>Cyperaceae</taxon>
        <taxon>Cyperoideae</taxon>
        <taxon>Rhynchosporeae</taxon>
        <taxon>Rhynchospora</taxon>
    </lineage>
</organism>
<dbReference type="AlphaFoldDB" id="A0AAD5WAL3"/>
<feature type="region of interest" description="Disordered" evidence="1">
    <location>
        <begin position="465"/>
        <end position="514"/>
    </location>
</feature>
<protein>
    <recommendedName>
        <fullName evidence="2">Retrotransposon gag domain-containing protein</fullName>
    </recommendedName>
</protein>
<dbReference type="PANTHER" id="PTHR33223">
    <property type="entry name" value="CCHC-TYPE DOMAIN-CONTAINING PROTEIN"/>
    <property type="match status" value="1"/>
</dbReference>
<dbReference type="EMBL" id="JAMRDG010000002">
    <property type="protein sequence ID" value="KAJ3684809.1"/>
    <property type="molecule type" value="Genomic_DNA"/>
</dbReference>
<feature type="region of interest" description="Disordered" evidence="1">
    <location>
        <begin position="77"/>
        <end position="133"/>
    </location>
</feature>
<gene>
    <name evidence="3" type="ORF">LUZ61_013973</name>
</gene>
<dbReference type="Proteomes" id="UP001210211">
    <property type="component" value="Unassembled WGS sequence"/>
</dbReference>
<comment type="caution">
    <text evidence="3">The sequence shown here is derived from an EMBL/GenBank/DDBJ whole genome shotgun (WGS) entry which is preliminary data.</text>
</comment>